<evidence type="ECO:0000256" key="1">
    <source>
        <dbReference type="ARBA" id="ARBA00007362"/>
    </source>
</evidence>
<proteinExistence type="inferred from homology"/>
<gene>
    <name evidence="4" type="ORF">ACKQTC_06205</name>
</gene>
<organism evidence="4 5">
    <name type="scientific">Peptococcus simiae</name>
    <dbReference type="NCBI Taxonomy" id="1643805"/>
    <lineage>
        <taxon>Bacteria</taxon>
        <taxon>Bacillati</taxon>
        <taxon>Bacillota</taxon>
        <taxon>Clostridia</taxon>
        <taxon>Eubacteriales</taxon>
        <taxon>Peptococcaceae</taxon>
        <taxon>Peptococcus</taxon>
    </lineage>
</organism>
<keyword evidence="2" id="KW-0812">Transmembrane</keyword>
<keyword evidence="5" id="KW-1185">Reference proteome</keyword>
<reference evidence="4 5" key="1">
    <citation type="journal article" date="2016" name="Int. J. Syst. Evol. Microbiol.">
        <title>Peptococcus simiae sp. nov., isolated from rhesus macaque faeces and emended description of the genus Peptococcus.</title>
        <authorList>
            <person name="Shkoporov A.N."/>
            <person name="Efimov B.A."/>
            <person name="Kondova I."/>
            <person name="Ouwerling B."/>
            <person name="Chaplin A.V."/>
            <person name="Shcherbakova V.A."/>
            <person name="Langermans J.A.M."/>
        </authorList>
    </citation>
    <scope>NUCLEOTIDE SEQUENCE [LARGE SCALE GENOMIC DNA]</scope>
    <source>
        <strain evidence="4 5">M108</strain>
    </source>
</reference>
<dbReference type="PANTHER" id="PTHR22911">
    <property type="entry name" value="ACYL-MALONYL CONDENSING ENZYME-RELATED"/>
    <property type="match status" value="1"/>
</dbReference>
<accession>A0ABW9GZF8</accession>
<feature type="transmembrane region" description="Helical" evidence="2">
    <location>
        <begin position="222"/>
        <end position="251"/>
    </location>
</feature>
<dbReference type="PANTHER" id="PTHR22911:SF137">
    <property type="entry name" value="SOLUTE CARRIER FAMILY 35 MEMBER G2-RELATED"/>
    <property type="match status" value="1"/>
</dbReference>
<dbReference type="Gene3D" id="1.10.3730.20">
    <property type="match status" value="1"/>
</dbReference>
<keyword evidence="2" id="KW-0472">Membrane</keyword>
<dbReference type="SUPFAM" id="SSF103481">
    <property type="entry name" value="Multidrug resistance efflux transporter EmrE"/>
    <property type="match status" value="2"/>
</dbReference>
<feature type="transmembrane region" description="Helical" evidence="2">
    <location>
        <begin position="258"/>
        <end position="280"/>
    </location>
</feature>
<feature type="transmembrane region" description="Helical" evidence="2">
    <location>
        <begin position="63"/>
        <end position="87"/>
    </location>
</feature>
<dbReference type="EMBL" id="JBJUVG010000008">
    <property type="protein sequence ID" value="MFM9413953.1"/>
    <property type="molecule type" value="Genomic_DNA"/>
</dbReference>
<evidence type="ECO:0000313" key="5">
    <source>
        <dbReference type="Proteomes" id="UP001631949"/>
    </source>
</evidence>
<dbReference type="Pfam" id="PF00892">
    <property type="entry name" value="EamA"/>
    <property type="match status" value="2"/>
</dbReference>
<feature type="transmembrane region" description="Helical" evidence="2">
    <location>
        <begin position="179"/>
        <end position="202"/>
    </location>
</feature>
<feature type="domain" description="EamA" evidence="3">
    <location>
        <begin position="3"/>
        <end position="137"/>
    </location>
</feature>
<dbReference type="InterPro" id="IPR000620">
    <property type="entry name" value="EamA_dom"/>
</dbReference>
<protein>
    <submittedName>
        <fullName evidence="4">DMT family transporter</fullName>
    </submittedName>
</protein>
<feature type="transmembrane region" description="Helical" evidence="2">
    <location>
        <begin position="93"/>
        <end position="115"/>
    </location>
</feature>
<comment type="similarity">
    <text evidence="1">Belongs to the EamA transporter family.</text>
</comment>
<feature type="domain" description="EamA" evidence="3">
    <location>
        <begin position="148"/>
        <end position="303"/>
    </location>
</feature>
<comment type="caution">
    <text evidence="4">The sequence shown here is derived from an EMBL/GenBank/DDBJ whole genome shotgun (WGS) entry which is preliminary data.</text>
</comment>
<dbReference type="Proteomes" id="UP001631949">
    <property type="component" value="Unassembled WGS sequence"/>
</dbReference>
<name>A0ABW9GZF8_9FIRM</name>
<evidence type="ECO:0000256" key="2">
    <source>
        <dbReference type="SAM" id="Phobius"/>
    </source>
</evidence>
<evidence type="ECO:0000259" key="3">
    <source>
        <dbReference type="Pfam" id="PF00892"/>
    </source>
</evidence>
<sequence>MKKGIFYMLLAALLFSSMEIALKMTGTSYQPLQLNALRFLIGGLILLPLAHRQNRDLPRCLPLWEYAFYGLTGFVCIVLSMTVYLLSIRYTDASTVAVIFSCNAFFAVLFSAAFLRQPVSRATSLGLAIAFTGLFILMDPLHMGGDALGIFLAIGSAILFAIYAVLVKLGQGKSAYHGLIPTAYTFLLGTAELLVLMGLTHLAPVGDFLTGLGLEAFVKVPFFAGISLAGLPLLLYISIFVTGLGFAAYGLAIEHGSVTVASIAFLIKPVLAPVLCYFILGEEEGLLAILGIIIVAVGSLVITLESFRAGRSATRRTSLAREKALD</sequence>
<keyword evidence="2" id="KW-1133">Transmembrane helix</keyword>
<feature type="transmembrane region" description="Helical" evidence="2">
    <location>
        <begin position="147"/>
        <end position="167"/>
    </location>
</feature>
<feature type="transmembrane region" description="Helical" evidence="2">
    <location>
        <begin position="286"/>
        <end position="307"/>
    </location>
</feature>
<dbReference type="InterPro" id="IPR037185">
    <property type="entry name" value="EmrE-like"/>
</dbReference>
<evidence type="ECO:0000313" key="4">
    <source>
        <dbReference type="EMBL" id="MFM9413953.1"/>
    </source>
</evidence>
<feature type="transmembrane region" description="Helical" evidence="2">
    <location>
        <begin position="122"/>
        <end position="141"/>
    </location>
</feature>
<dbReference type="RefSeq" id="WP_408977568.1">
    <property type="nucleotide sequence ID" value="NZ_JBJUVG010000008.1"/>
</dbReference>
<feature type="transmembrane region" description="Helical" evidence="2">
    <location>
        <begin position="31"/>
        <end position="51"/>
    </location>
</feature>